<dbReference type="SMART" id="SM00014">
    <property type="entry name" value="acidPPc"/>
    <property type="match status" value="1"/>
</dbReference>
<evidence type="ECO:0000259" key="2">
    <source>
        <dbReference type="SMART" id="SM00014"/>
    </source>
</evidence>
<dbReference type="SUPFAM" id="SSF48317">
    <property type="entry name" value="Acid phosphatase/Vanadium-dependent haloperoxidase"/>
    <property type="match status" value="1"/>
</dbReference>
<proteinExistence type="predicted"/>
<keyword evidence="4" id="KW-1185">Reference proteome</keyword>
<feature type="transmembrane region" description="Helical" evidence="1">
    <location>
        <begin position="56"/>
        <end position="72"/>
    </location>
</feature>
<feature type="domain" description="Phosphatidic acid phosphatase type 2/haloperoxidase" evidence="2">
    <location>
        <begin position="76"/>
        <end position="176"/>
    </location>
</feature>
<keyword evidence="1" id="KW-0472">Membrane</keyword>
<organism evidence="3 4">
    <name type="scientific">Salinimicrobium profundisediminis</name>
    <dbReference type="NCBI Taxonomy" id="2994553"/>
    <lineage>
        <taxon>Bacteria</taxon>
        <taxon>Pseudomonadati</taxon>
        <taxon>Bacteroidota</taxon>
        <taxon>Flavobacteriia</taxon>
        <taxon>Flavobacteriales</taxon>
        <taxon>Flavobacteriaceae</taxon>
        <taxon>Salinimicrobium</taxon>
    </lineage>
</organism>
<protein>
    <submittedName>
        <fullName evidence="3">Phosphatase PAP2 family protein</fullName>
    </submittedName>
</protein>
<dbReference type="EMBL" id="JAPJDA010000022">
    <property type="protein sequence ID" value="MCX2839181.1"/>
    <property type="molecule type" value="Genomic_DNA"/>
</dbReference>
<dbReference type="CDD" id="cd03394">
    <property type="entry name" value="PAP2_like_5"/>
    <property type="match status" value="1"/>
</dbReference>
<dbReference type="Pfam" id="PF01569">
    <property type="entry name" value="PAP2"/>
    <property type="match status" value="1"/>
</dbReference>
<sequence>MQHFLKSGFKDQHKFFTQVKKIIFLFLFGLVLSIPSNLQAQLIEPNSEAVETSGDVILLALPATAALTTVVMKDRKGFWQFTKGFATNLAVTAGLKYAINKRRPFNSGGQAFPSGHTSITFQAASFIHKRYGFKYSIPGYVLAGWTAYSRINATRHDGYDILAGAVVGIGSSFIFTSPYQRENMQLTFSSGNDQYLLGFVYRF</sequence>
<accession>A0A9X3I1P8</accession>
<dbReference type="Gene3D" id="1.20.144.10">
    <property type="entry name" value="Phosphatidic acid phosphatase type 2/haloperoxidase"/>
    <property type="match status" value="1"/>
</dbReference>
<comment type="caution">
    <text evidence="3">The sequence shown here is derived from an EMBL/GenBank/DDBJ whole genome shotgun (WGS) entry which is preliminary data.</text>
</comment>
<dbReference type="InterPro" id="IPR036938">
    <property type="entry name" value="PAP2/HPO_sf"/>
</dbReference>
<keyword evidence="1" id="KW-1133">Transmembrane helix</keyword>
<dbReference type="AlphaFoldDB" id="A0A9X3I1P8"/>
<evidence type="ECO:0000313" key="4">
    <source>
        <dbReference type="Proteomes" id="UP001148482"/>
    </source>
</evidence>
<dbReference type="Proteomes" id="UP001148482">
    <property type="component" value="Unassembled WGS sequence"/>
</dbReference>
<gene>
    <name evidence="3" type="ORF">OQ279_13580</name>
</gene>
<dbReference type="InterPro" id="IPR000326">
    <property type="entry name" value="PAP2/HPO"/>
</dbReference>
<evidence type="ECO:0000313" key="3">
    <source>
        <dbReference type="EMBL" id="MCX2839181.1"/>
    </source>
</evidence>
<keyword evidence="1" id="KW-0812">Transmembrane</keyword>
<name>A0A9X3I1P8_9FLAO</name>
<evidence type="ECO:0000256" key="1">
    <source>
        <dbReference type="SAM" id="Phobius"/>
    </source>
</evidence>
<reference evidence="3" key="1">
    <citation type="submission" date="2022-11" db="EMBL/GenBank/DDBJ databases">
        <title>Salinimicrobium profundisediminis sp. nov., isolated from deep-sea sediment of the Mariana Trench.</title>
        <authorList>
            <person name="Fu H."/>
        </authorList>
    </citation>
    <scope>NUCLEOTIDE SEQUENCE</scope>
    <source>
        <strain evidence="3">MT39</strain>
    </source>
</reference>